<name>A0A2N8ULK2_9BASI</name>
<dbReference type="EMBL" id="LT795071">
    <property type="protein sequence ID" value="SJX65659.1"/>
    <property type="molecule type" value="Genomic_DNA"/>
</dbReference>
<gene>
    <name evidence="1" type="ORF">SRS1_16287</name>
</gene>
<accession>A0A2N8ULK2</accession>
<protein>
    <submittedName>
        <fullName evidence="1">Uncharacterized protein</fullName>
    </submittedName>
</protein>
<reference evidence="1 2" key="1">
    <citation type="submission" date="2017-02" db="EMBL/GenBank/DDBJ databases">
        <authorList>
            <person name="Peterson S.W."/>
        </authorList>
    </citation>
    <scope>NUCLEOTIDE SEQUENCE [LARGE SCALE GENOMIC DNA]</scope>
    <source>
        <strain evidence="1 2">SRS1_H2-8</strain>
    </source>
</reference>
<evidence type="ECO:0000313" key="1">
    <source>
        <dbReference type="EMBL" id="SJX65659.1"/>
    </source>
</evidence>
<organism evidence="1 2">
    <name type="scientific">Sporisorium reilianum f. sp. reilianum</name>
    <dbReference type="NCBI Taxonomy" id="72559"/>
    <lineage>
        <taxon>Eukaryota</taxon>
        <taxon>Fungi</taxon>
        <taxon>Dikarya</taxon>
        <taxon>Basidiomycota</taxon>
        <taxon>Ustilaginomycotina</taxon>
        <taxon>Ustilaginomycetes</taxon>
        <taxon>Ustilaginales</taxon>
        <taxon>Ustilaginaceae</taxon>
        <taxon>Sporisorium</taxon>
    </lineage>
</organism>
<dbReference type="AlphaFoldDB" id="A0A2N8ULK2"/>
<dbReference type="Proteomes" id="UP000239563">
    <property type="component" value="Chromosome XVIII"/>
</dbReference>
<proteinExistence type="predicted"/>
<evidence type="ECO:0000313" key="2">
    <source>
        <dbReference type="Proteomes" id="UP000239563"/>
    </source>
</evidence>
<sequence length="129" mass="15009">MFFVIILAIDADSDTWCGWYDQLPFNLRYGHEENKLVSFGIFGTRQEVLELWHTCETLQLGGEMYLVPQDLFHELFACFSVRYREDGARGDGCMENGEMLVRARGSRVLSWQCVEAALDDWVWWGQMAL</sequence>